<keyword evidence="1" id="KW-0347">Helicase</keyword>
<dbReference type="GO" id="GO:0004386">
    <property type="term" value="F:helicase activity"/>
    <property type="evidence" value="ECO:0007669"/>
    <property type="project" value="UniProtKB-KW"/>
</dbReference>
<name>A0A131YC99_RHIAP</name>
<dbReference type="EMBL" id="GEDV01012030">
    <property type="protein sequence ID" value="JAP76527.1"/>
    <property type="molecule type" value="Transcribed_RNA"/>
</dbReference>
<accession>A0A131YC99</accession>
<keyword evidence="1" id="KW-0067">ATP-binding</keyword>
<protein>
    <submittedName>
        <fullName evidence="1">Antiviral helicase SKI2</fullName>
    </submittedName>
</protein>
<dbReference type="AlphaFoldDB" id="A0A131YC99"/>
<organism evidence="1">
    <name type="scientific">Rhipicephalus appendiculatus</name>
    <name type="common">Brown ear tick</name>
    <dbReference type="NCBI Taxonomy" id="34631"/>
    <lineage>
        <taxon>Eukaryota</taxon>
        <taxon>Metazoa</taxon>
        <taxon>Ecdysozoa</taxon>
        <taxon>Arthropoda</taxon>
        <taxon>Chelicerata</taxon>
        <taxon>Arachnida</taxon>
        <taxon>Acari</taxon>
        <taxon>Parasitiformes</taxon>
        <taxon>Ixodida</taxon>
        <taxon>Ixodoidea</taxon>
        <taxon>Ixodidae</taxon>
        <taxon>Rhipicephalinae</taxon>
        <taxon>Rhipicephalus</taxon>
        <taxon>Rhipicephalus</taxon>
    </lineage>
</organism>
<reference evidence="1" key="1">
    <citation type="journal article" date="2016" name="Ticks Tick Borne Dis.">
        <title>De novo assembly and annotation of the salivary gland transcriptome of Rhipicephalus appendiculatus male and female ticks during blood feeding.</title>
        <authorList>
            <person name="de Castro M.H."/>
            <person name="de Klerk D."/>
            <person name="Pienaar R."/>
            <person name="Latif A.A."/>
            <person name="Rees D.J."/>
            <person name="Mans B.J."/>
        </authorList>
    </citation>
    <scope>NUCLEOTIDE SEQUENCE</scope>
    <source>
        <tissue evidence="1">Salivary glands</tissue>
    </source>
</reference>
<evidence type="ECO:0000313" key="1">
    <source>
        <dbReference type="EMBL" id="JAP76527.1"/>
    </source>
</evidence>
<proteinExistence type="predicted"/>
<keyword evidence="1" id="KW-0378">Hydrolase</keyword>
<keyword evidence="1" id="KW-0547">Nucleotide-binding</keyword>
<sequence>MESLPQNLRFKELWGGKDVDIEPGQCSNLFDLPFPFGIPPVIPDAEDHANEILDDIWEGSNTHYPHSSQRCFLSPPNINSLLSCDVSMAPSELKVLRNLTSGTLEGYEEVFTEEDALEDNEQVIDLTKVWFPVVYVSDPR</sequence>